<protein>
    <recommendedName>
        <fullName evidence="10">Odorant receptor</fullName>
    </recommendedName>
</protein>
<evidence type="ECO:0000256" key="6">
    <source>
        <dbReference type="ARBA" id="ARBA00022989"/>
    </source>
</evidence>
<keyword evidence="8 10" id="KW-0675">Receptor</keyword>
<comment type="subcellular location">
    <subcellularLocation>
        <location evidence="1 10">Cell membrane</location>
        <topology evidence="1 10">Multi-pass membrane protein</topology>
    </subcellularLocation>
</comment>
<feature type="transmembrane region" description="Helical" evidence="10">
    <location>
        <begin position="359"/>
        <end position="381"/>
    </location>
</feature>
<evidence type="ECO:0000256" key="2">
    <source>
        <dbReference type="ARBA" id="ARBA00022475"/>
    </source>
</evidence>
<dbReference type="GO" id="GO:0005886">
    <property type="term" value="C:plasma membrane"/>
    <property type="evidence" value="ECO:0007669"/>
    <property type="project" value="UniProtKB-SubCell"/>
</dbReference>
<comment type="caution">
    <text evidence="10">Lacks conserved residue(s) required for the propagation of feature annotation.</text>
</comment>
<keyword evidence="9 10" id="KW-0807">Transducer</keyword>
<keyword evidence="3 10" id="KW-0716">Sensory transduction</keyword>
<feature type="transmembrane region" description="Helical" evidence="10">
    <location>
        <begin position="136"/>
        <end position="154"/>
    </location>
</feature>
<dbReference type="InterPro" id="IPR004117">
    <property type="entry name" value="7tm6_olfct_rcpt"/>
</dbReference>
<dbReference type="PANTHER" id="PTHR21137">
    <property type="entry name" value="ODORANT RECEPTOR"/>
    <property type="match status" value="1"/>
</dbReference>
<evidence type="ECO:0000256" key="10">
    <source>
        <dbReference type="RuleBase" id="RU351113"/>
    </source>
</evidence>
<reference evidence="11" key="1">
    <citation type="journal article" date="2018" name="Insect Mol. Biol.">
        <title>An odorant receptor mediates the attractiveness of cis-jasmone to Campoletis chlorideae, the endoparasitoid of Helicoverpa armigera.</title>
        <authorList>
            <person name="Sun Y.L."/>
            <person name="Dong J.F."/>
            <person name="Ning C."/>
            <person name="Ding P.P."/>
            <person name="Huang L.Q."/>
            <person name="Sun J.G."/>
            <person name="Wang C.Z."/>
        </authorList>
    </citation>
    <scope>NUCLEOTIDE SEQUENCE</scope>
    <source>
        <strain evidence="11">CchlOR6</strain>
    </source>
</reference>
<dbReference type="GO" id="GO:0007165">
    <property type="term" value="P:signal transduction"/>
    <property type="evidence" value="ECO:0007669"/>
    <property type="project" value="UniProtKB-KW"/>
</dbReference>
<proteinExistence type="evidence at transcript level"/>
<evidence type="ECO:0000256" key="8">
    <source>
        <dbReference type="ARBA" id="ARBA00023170"/>
    </source>
</evidence>
<evidence type="ECO:0000256" key="4">
    <source>
        <dbReference type="ARBA" id="ARBA00022692"/>
    </source>
</evidence>
<evidence type="ECO:0000256" key="7">
    <source>
        <dbReference type="ARBA" id="ARBA00023136"/>
    </source>
</evidence>
<keyword evidence="6 10" id="KW-1133">Transmembrane helix</keyword>
<feature type="transmembrane region" description="Helical" evidence="10">
    <location>
        <begin position="99"/>
        <end position="124"/>
    </location>
</feature>
<sequence>MTLQRELLIRQYRRSSATLGLDYNQSSTNPASSTTPAHKPRYKFKSTSGLEVIEYLKIVGMEKTRYFRSSNDLNTVVNLLSGNLLPLGDGGTKLSFLSILWIFGMWIVKLTYFFTGFFGSLYFAELTTEEMFKKSGAMGALCVEVIILTTYLNFRRNDFKKLIDQYNLLLIDSDDLKRCIHDTLAPYTKCIKFYMITTFTTTSTWSAAPILQIFNTTQFTYADLTVPAYMPGEPFGKTLFSAGAFFQIWGSYSIHFGKISVDLYVLHFIAVLAAQYKFVGEELCRALSDEDGEQDELTVMDALRRCIRYHSAVILIGQRLNTVLAFYIGATYLSCIFKFCFLAFGVITVKRAIIEKVAYSVYVPACIIQVFLLCSSIEAVLTESTSVTEHAFHENWYARSSSIKQVFCIIEVTNQMETRLSAYGIVDLIIPTLALVNQQSPL</sequence>
<dbReference type="EMBL" id="MG859297">
    <property type="protein sequence ID" value="AXM05125.1"/>
    <property type="molecule type" value="mRNA"/>
</dbReference>
<evidence type="ECO:0000256" key="5">
    <source>
        <dbReference type="ARBA" id="ARBA00022725"/>
    </source>
</evidence>
<comment type="similarity">
    <text evidence="10">Belongs to the insect chemoreceptor superfamily. Heteromeric odorant receptor channel (TC 1.A.69) family.</text>
</comment>
<evidence type="ECO:0000256" key="1">
    <source>
        <dbReference type="ARBA" id="ARBA00004651"/>
    </source>
</evidence>
<dbReference type="GO" id="GO:0004984">
    <property type="term" value="F:olfactory receptor activity"/>
    <property type="evidence" value="ECO:0007669"/>
    <property type="project" value="InterPro"/>
</dbReference>
<accession>A0A346D3V5</accession>
<reference evidence="11" key="2">
    <citation type="submission" date="2018-01" db="EMBL/GenBank/DDBJ databases">
        <authorList>
            <person name="Gaut B.S."/>
            <person name="Morton B.R."/>
            <person name="Clegg M.T."/>
            <person name="Duvall M.R."/>
        </authorList>
    </citation>
    <scope>NUCLEOTIDE SEQUENCE</scope>
    <source>
        <strain evidence="11">CchlOR6</strain>
    </source>
</reference>
<keyword evidence="7 10" id="KW-0472">Membrane</keyword>
<evidence type="ECO:0000313" key="11">
    <source>
        <dbReference type="EMBL" id="AXM05125.1"/>
    </source>
</evidence>
<evidence type="ECO:0000256" key="3">
    <source>
        <dbReference type="ARBA" id="ARBA00022606"/>
    </source>
</evidence>
<name>A0A346D3V5_9HYME</name>
<keyword evidence="2" id="KW-1003">Cell membrane</keyword>
<evidence type="ECO:0000256" key="9">
    <source>
        <dbReference type="ARBA" id="ARBA00023224"/>
    </source>
</evidence>
<dbReference type="AlphaFoldDB" id="A0A346D3V5"/>
<keyword evidence="5 10" id="KW-0552">Olfaction</keyword>
<dbReference type="GO" id="GO:0005549">
    <property type="term" value="F:odorant binding"/>
    <property type="evidence" value="ECO:0007669"/>
    <property type="project" value="InterPro"/>
</dbReference>
<dbReference type="PANTHER" id="PTHR21137:SF35">
    <property type="entry name" value="ODORANT RECEPTOR 19A-RELATED"/>
    <property type="match status" value="1"/>
</dbReference>
<feature type="transmembrane region" description="Helical" evidence="10">
    <location>
        <begin position="324"/>
        <end position="347"/>
    </location>
</feature>
<dbReference type="Pfam" id="PF02949">
    <property type="entry name" value="7tm_6"/>
    <property type="match status" value="1"/>
</dbReference>
<keyword evidence="4 10" id="KW-0812">Transmembrane</keyword>
<organism evidence="11">
    <name type="scientific">Campoletis chlorideae</name>
    <dbReference type="NCBI Taxonomy" id="219166"/>
    <lineage>
        <taxon>Eukaryota</taxon>
        <taxon>Metazoa</taxon>
        <taxon>Ecdysozoa</taxon>
        <taxon>Arthropoda</taxon>
        <taxon>Hexapoda</taxon>
        <taxon>Insecta</taxon>
        <taxon>Pterygota</taxon>
        <taxon>Neoptera</taxon>
        <taxon>Endopterygota</taxon>
        <taxon>Hymenoptera</taxon>
        <taxon>Apocrita</taxon>
        <taxon>Ichneumonoidea</taxon>
        <taxon>Ichneumonidae</taxon>
        <taxon>Campopleginae</taxon>
        <taxon>Dusona group</taxon>
        <taxon>Campoletis</taxon>
    </lineage>
</organism>